<dbReference type="InterPro" id="IPR025444">
    <property type="entry name" value="Monooxy_af470"/>
</dbReference>
<organism evidence="3 4">
    <name type="scientific">Aspergillus versicolor CBS 583.65</name>
    <dbReference type="NCBI Taxonomy" id="1036611"/>
    <lineage>
        <taxon>Eukaryota</taxon>
        <taxon>Fungi</taxon>
        <taxon>Dikarya</taxon>
        <taxon>Ascomycota</taxon>
        <taxon>Pezizomycotina</taxon>
        <taxon>Eurotiomycetes</taxon>
        <taxon>Eurotiomycetidae</taxon>
        <taxon>Eurotiales</taxon>
        <taxon>Aspergillaceae</taxon>
        <taxon>Aspergillus</taxon>
        <taxon>Aspergillus subgen. Nidulantes</taxon>
    </lineage>
</organism>
<name>A0A1L9PUB4_ASPVE</name>
<keyword evidence="4" id="KW-1185">Reference proteome</keyword>
<dbReference type="InterPro" id="IPR011008">
    <property type="entry name" value="Dimeric_a/b-barrel"/>
</dbReference>
<keyword evidence="2" id="KW-1133">Transmembrane helix</keyword>
<dbReference type="VEuPathDB" id="FungiDB:ASPVEDRAFT_44578"/>
<feature type="transmembrane region" description="Helical" evidence="2">
    <location>
        <begin position="38"/>
        <end position="68"/>
    </location>
</feature>
<evidence type="ECO:0000313" key="3">
    <source>
        <dbReference type="EMBL" id="OJJ05032.1"/>
    </source>
</evidence>
<feature type="region of interest" description="Disordered" evidence="1">
    <location>
        <begin position="1"/>
        <end position="20"/>
    </location>
</feature>
<dbReference type="SUPFAM" id="SSF54909">
    <property type="entry name" value="Dimeric alpha+beta barrel"/>
    <property type="match status" value="1"/>
</dbReference>
<dbReference type="STRING" id="1036611.A0A1L9PUB4"/>
<evidence type="ECO:0000256" key="1">
    <source>
        <dbReference type="SAM" id="MobiDB-lite"/>
    </source>
</evidence>
<gene>
    <name evidence="3" type="ORF">ASPVEDRAFT_44578</name>
</gene>
<keyword evidence="2" id="KW-0472">Membrane</keyword>
<reference evidence="4" key="1">
    <citation type="journal article" date="2017" name="Genome Biol.">
        <title>Comparative genomics reveals high biological diversity and specific adaptations in the industrially and medically important fungal genus Aspergillus.</title>
        <authorList>
            <person name="de Vries R.P."/>
            <person name="Riley R."/>
            <person name="Wiebenga A."/>
            <person name="Aguilar-Osorio G."/>
            <person name="Amillis S."/>
            <person name="Uchima C.A."/>
            <person name="Anderluh G."/>
            <person name="Asadollahi M."/>
            <person name="Askin M."/>
            <person name="Barry K."/>
            <person name="Battaglia E."/>
            <person name="Bayram O."/>
            <person name="Benocci T."/>
            <person name="Braus-Stromeyer S.A."/>
            <person name="Caldana C."/>
            <person name="Canovas D."/>
            <person name="Cerqueira G.C."/>
            <person name="Chen F."/>
            <person name="Chen W."/>
            <person name="Choi C."/>
            <person name="Clum A."/>
            <person name="Dos Santos R.A."/>
            <person name="Damasio A.R."/>
            <person name="Diallinas G."/>
            <person name="Emri T."/>
            <person name="Fekete E."/>
            <person name="Flipphi M."/>
            <person name="Freyberg S."/>
            <person name="Gallo A."/>
            <person name="Gournas C."/>
            <person name="Habgood R."/>
            <person name="Hainaut M."/>
            <person name="Harispe M.L."/>
            <person name="Henrissat B."/>
            <person name="Hilden K.S."/>
            <person name="Hope R."/>
            <person name="Hossain A."/>
            <person name="Karabika E."/>
            <person name="Karaffa L."/>
            <person name="Karanyi Z."/>
            <person name="Krasevec N."/>
            <person name="Kuo A."/>
            <person name="Kusch H."/>
            <person name="LaButti K."/>
            <person name="Lagendijk E.L."/>
            <person name="Lapidus A."/>
            <person name="Levasseur A."/>
            <person name="Lindquist E."/>
            <person name="Lipzen A."/>
            <person name="Logrieco A.F."/>
            <person name="MacCabe A."/>
            <person name="Maekelae M.R."/>
            <person name="Malavazi I."/>
            <person name="Melin P."/>
            <person name="Meyer V."/>
            <person name="Mielnichuk N."/>
            <person name="Miskei M."/>
            <person name="Molnar A.P."/>
            <person name="Mule G."/>
            <person name="Ngan C.Y."/>
            <person name="Orejas M."/>
            <person name="Orosz E."/>
            <person name="Ouedraogo J.P."/>
            <person name="Overkamp K.M."/>
            <person name="Park H.-S."/>
            <person name="Perrone G."/>
            <person name="Piumi F."/>
            <person name="Punt P.J."/>
            <person name="Ram A.F."/>
            <person name="Ramon A."/>
            <person name="Rauscher S."/>
            <person name="Record E."/>
            <person name="Riano-Pachon D.M."/>
            <person name="Robert V."/>
            <person name="Roehrig J."/>
            <person name="Ruller R."/>
            <person name="Salamov A."/>
            <person name="Salih N.S."/>
            <person name="Samson R.A."/>
            <person name="Sandor E."/>
            <person name="Sanguinetti M."/>
            <person name="Schuetze T."/>
            <person name="Sepcic K."/>
            <person name="Shelest E."/>
            <person name="Sherlock G."/>
            <person name="Sophianopoulou V."/>
            <person name="Squina F.M."/>
            <person name="Sun H."/>
            <person name="Susca A."/>
            <person name="Todd R.B."/>
            <person name="Tsang A."/>
            <person name="Unkles S.E."/>
            <person name="van de Wiele N."/>
            <person name="van Rossen-Uffink D."/>
            <person name="Oliveira J.V."/>
            <person name="Vesth T.C."/>
            <person name="Visser J."/>
            <person name="Yu J.-H."/>
            <person name="Zhou M."/>
            <person name="Andersen M.R."/>
            <person name="Archer D.B."/>
            <person name="Baker S.E."/>
            <person name="Benoit I."/>
            <person name="Brakhage A.A."/>
            <person name="Braus G.H."/>
            <person name="Fischer R."/>
            <person name="Frisvad J.C."/>
            <person name="Goldman G.H."/>
            <person name="Houbraken J."/>
            <person name="Oakley B."/>
            <person name="Pocsi I."/>
            <person name="Scazzocchio C."/>
            <person name="Seiboth B."/>
            <person name="vanKuyk P.A."/>
            <person name="Wortman J."/>
            <person name="Dyer P.S."/>
            <person name="Grigoriev I.V."/>
        </authorList>
    </citation>
    <scope>NUCLEOTIDE SEQUENCE [LARGE SCALE GENOMIC DNA]</scope>
    <source>
        <strain evidence="4">CBS 583.65</strain>
    </source>
</reference>
<accession>A0A1L9PUB4</accession>
<dbReference type="RefSeq" id="XP_040670794.1">
    <property type="nucleotide sequence ID" value="XM_040813082.1"/>
</dbReference>
<dbReference type="Proteomes" id="UP000184073">
    <property type="component" value="Unassembled WGS sequence"/>
</dbReference>
<sequence>MALLQPLFPPTTTPPGSSLGQNIPGQTLLLNNFQPSSWFLLAASLQGLLTWLFPTAFTFIPAVLILAYRGVDVLLMTYGLKSNPAMDGVIAQKFSAQIPDEDGDFGDRPSRDSVVVLLLGAKSNHPLGILSPGFKKVGDYFNDMVKDLEANREEYGYLTSSSYISNDDETRNAARGIMTVYYFRSMAGLHKFAHAPAHRAGWNWWNRTVKEHPHISIMHEVYEAPAGAWESIYVNYKPVGLATAMFPVKSAGGDEKEGMSKQWMGSIVDASRANMKLAKNRLGWDVKG</sequence>
<dbReference type="Pfam" id="PF13826">
    <property type="entry name" value="Monooxy_af470-like"/>
    <property type="match status" value="1"/>
</dbReference>
<protein>
    <submittedName>
        <fullName evidence="3">Uncharacterized protein</fullName>
    </submittedName>
</protein>
<keyword evidence="2" id="KW-0812">Transmembrane</keyword>
<proteinExistence type="predicted"/>
<dbReference type="OrthoDB" id="3202396at2759"/>
<dbReference type="AlphaFoldDB" id="A0A1L9PUB4"/>
<evidence type="ECO:0000313" key="4">
    <source>
        <dbReference type="Proteomes" id="UP000184073"/>
    </source>
</evidence>
<dbReference type="GeneID" id="63728593"/>
<evidence type="ECO:0000256" key="2">
    <source>
        <dbReference type="SAM" id="Phobius"/>
    </source>
</evidence>
<dbReference type="EMBL" id="KV878132">
    <property type="protein sequence ID" value="OJJ05032.1"/>
    <property type="molecule type" value="Genomic_DNA"/>
</dbReference>